<dbReference type="InterPro" id="IPR018244">
    <property type="entry name" value="Allrgn_V5/Tpx1_CS"/>
</dbReference>
<dbReference type="SUPFAM" id="SSF57716">
    <property type="entry name" value="Glucocorticoid receptor-like (DNA-binding domain)"/>
    <property type="match status" value="2"/>
</dbReference>
<dbReference type="Gene3D" id="3.40.33.10">
    <property type="entry name" value="CAP"/>
    <property type="match status" value="1"/>
</dbReference>
<dbReference type="InterPro" id="IPR001781">
    <property type="entry name" value="Znf_LIM"/>
</dbReference>
<evidence type="ECO:0000256" key="2">
    <source>
        <dbReference type="ARBA" id="ARBA00022833"/>
    </source>
</evidence>
<dbReference type="InterPro" id="IPR001283">
    <property type="entry name" value="CRISP-related"/>
</dbReference>
<accession>A0ABM0GMA4</accession>
<gene>
    <name evidence="7" type="primary">LOC100371303</name>
</gene>
<dbReference type="PRINTS" id="PR00837">
    <property type="entry name" value="V5TPXLIKE"/>
</dbReference>
<proteinExistence type="predicted"/>
<feature type="domain" description="LIM zinc-binding" evidence="5">
    <location>
        <begin position="259"/>
        <end position="312"/>
    </location>
</feature>
<organism evidence="6 7">
    <name type="scientific">Saccoglossus kowalevskii</name>
    <name type="common">Acorn worm</name>
    <dbReference type="NCBI Taxonomy" id="10224"/>
    <lineage>
        <taxon>Eukaryota</taxon>
        <taxon>Metazoa</taxon>
        <taxon>Hemichordata</taxon>
        <taxon>Enteropneusta</taxon>
        <taxon>Harrimaniidae</taxon>
        <taxon>Saccoglossus</taxon>
    </lineage>
</organism>
<evidence type="ECO:0000256" key="1">
    <source>
        <dbReference type="ARBA" id="ARBA00022723"/>
    </source>
</evidence>
<dbReference type="InterPro" id="IPR034113">
    <property type="entry name" value="SCP_GAPR1-like"/>
</dbReference>
<evidence type="ECO:0000313" key="6">
    <source>
        <dbReference type="Proteomes" id="UP000694865"/>
    </source>
</evidence>
<feature type="domain" description="LIM zinc-binding" evidence="5">
    <location>
        <begin position="195"/>
        <end position="253"/>
    </location>
</feature>
<name>A0ABM0GMA4_SACKO</name>
<dbReference type="PANTHER" id="PTHR24214">
    <property type="entry name" value="PDZ AND LIM DOMAIN PROTEIN ZASP"/>
    <property type="match status" value="1"/>
</dbReference>
<keyword evidence="1 4" id="KW-0479">Metal-binding</keyword>
<dbReference type="Gene3D" id="2.10.110.10">
    <property type="entry name" value="Cysteine Rich Protein"/>
    <property type="match status" value="2"/>
</dbReference>
<dbReference type="SUPFAM" id="SSF55797">
    <property type="entry name" value="PR-1-like"/>
    <property type="match status" value="1"/>
</dbReference>
<sequence length="312" mass="35341">MNEFEKEALETHNRYRRRHGVPELKYSQIIAADAQKWAEELAKLGTLEHSDKTEYGENCASGSGSGDYDMSGKDVSIMWYKDYKKYDFDNPVWGAGGHFTQMVWKSSTEFGIGKTKNADGKIFIVGHYLPAGNIKGQYENNVFPASGPVDDDEEEKSAKRIGPQICDVCKQEVKKFYETKDGGVLCVEDYEKQAPKCAGCDESVIGEIISAMEKKWHTKCFVCAECKKPFDGPFFHKEGKPYCKPDYEKIFMGGEQKPTECHGCKEAIENKWIKALGYAWHHGCFKCKGCEKSLEGESFFKKNEDPYCEKCA</sequence>
<keyword evidence="2 4" id="KW-0862">Zinc</keyword>
<dbReference type="Pfam" id="PF00188">
    <property type="entry name" value="CAP"/>
    <property type="match status" value="1"/>
</dbReference>
<dbReference type="InterPro" id="IPR014044">
    <property type="entry name" value="CAP_dom"/>
</dbReference>
<evidence type="ECO:0000256" key="3">
    <source>
        <dbReference type="ARBA" id="ARBA00023038"/>
    </source>
</evidence>
<evidence type="ECO:0000313" key="7">
    <source>
        <dbReference type="RefSeq" id="XP_002733051.1"/>
    </source>
</evidence>
<reference evidence="7" key="1">
    <citation type="submission" date="2025-08" db="UniProtKB">
        <authorList>
            <consortium name="RefSeq"/>
        </authorList>
    </citation>
    <scope>IDENTIFICATION</scope>
    <source>
        <tissue evidence="7">Testes</tissue>
    </source>
</reference>
<dbReference type="Proteomes" id="UP000694865">
    <property type="component" value="Unplaced"/>
</dbReference>
<dbReference type="PROSITE" id="PS00478">
    <property type="entry name" value="LIM_DOMAIN_1"/>
    <property type="match status" value="2"/>
</dbReference>
<dbReference type="CDD" id="cd08368">
    <property type="entry name" value="LIM"/>
    <property type="match status" value="2"/>
</dbReference>
<keyword evidence="6" id="KW-1185">Reference proteome</keyword>
<dbReference type="Pfam" id="PF00412">
    <property type="entry name" value="LIM"/>
    <property type="match status" value="2"/>
</dbReference>
<evidence type="ECO:0000256" key="4">
    <source>
        <dbReference type="PROSITE-ProRule" id="PRU00125"/>
    </source>
</evidence>
<dbReference type="SMART" id="SM00198">
    <property type="entry name" value="SCP"/>
    <property type="match status" value="1"/>
</dbReference>
<dbReference type="PROSITE" id="PS01009">
    <property type="entry name" value="CRISP_1"/>
    <property type="match status" value="1"/>
</dbReference>
<evidence type="ECO:0000259" key="5">
    <source>
        <dbReference type="PROSITE" id="PS50023"/>
    </source>
</evidence>
<dbReference type="PROSITE" id="PS50023">
    <property type="entry name" value="LIM_DOMAIN_2"/>
    <property type="match status" value="2"/>
</dbReference>
<dbReference type="InterPro" id="IPR050604">
    <property type="entry name" value="PDZ-LIM_domain"/>
</dbReference>
<dbReference type="InterPro" id="IPR035940">
    <property type="entry name" value="CAP_sf"/>
</dbReference>
<protein>
    <submittedName>
        <fullName evidence="7">LIM domain-containing protein B-like</fullName>
    </submittedName>
</protein>
<dbReference type="SMART" id="SM00132">
    <property type="entry name" value="LIM"/>
    <property type="match status" value="2"/>
</dbReference>
<dbReference type="PANTHER" id="PTHR24214:SF38">
    <property type="entry name" value="PDZ AND LIM DOMAIN PROTEIN ZASP-RELATED"/>
    <property type="match status" value="1"/>
</dbReference>
<dbReference type="GeneID" id="100371303"/>
<keyword evidence="3 4" id="KW-0440">LIM domain</keyword>
<dbReference type="RefSeq" id="XP_002733051.1">
    <property type="nucleotide sequence ID" value="XM_002733005.2"/>
</dbReference>
<dbReference type="CDD" id="cd05382">
    <property type="entry name" value="CAP_GAPR1-like"/>
    <property type="match status" value="1"/>
</dbReference>